<dbReference type="EMBL" id="FJUY01000022">
    <property type="protein sequence ID" value="CZT24666.1"/>
    <property type="molecule type" value="Genomic_DNA"/>
</dbReference>
<dbReference type="RefSeq" id="XP_023631390.1">
    <property type="nucleotide sequence ID" value="XM_023775622.1"/>
</dbReference>
<evidence type="ECO:0000313" key="1">
    <source>
        <dbReference type="EMBL" id="CZT24666.1"/>
    </source>
</evidence>
<dbReference type="AlphaFoldDB" id="A0A2D3V5M8"/>
<name>A0A2D3V5M8_9PEZI</name>
<keyword evidence="2" id="KW-1185">Reference proteome</keyword>
<dbReference type="STRING" id="112498.A0A2D3V5M8"/>
<dbReference type="Proteomes" id="UP000225277">
    <property type="component" value="Unassembled WGS sequence"/>
</dbReference>
<accession>A0A2D3V5M8</accession>
<gene>
    <name evidence="1" type="ORF">RCC_10392</name>
</gene>
<evidence type="ECO:0000313" key="2">
    <source>
        <dbReference type="Proteomes" id="UP000225277"/>
    </source>
</evidence>
<sequence length="224" mass="26247">MYSQSRKWVAPRVLKEDQNKRMNNSRRKIAPNSIAWELNLDVEQHKKEFAEIQQAQLERNIKYHTDDAAERIRLGLPATPPAIKPAFGGKVFKGNDSAVLSRKTVFAPDFEEGREVRHATNHGWINKEIAVWPSRMEMKYEGDDRISTDKLHGRFLGAPRTEGNETVNWQQRSIIPQYAMEDFYYPVPREEEIWLRVHWIREHQFSDMEGVEALGKDLMDMLNI</sequence>
<dbReference type="OrthoDB" id="5305306at2759"/>
<protein>
    <submittedName>
        <fullName evidence="1">Uncharacterized protein</fullName>
    </submittedName>
</protein>
<organism evidence="1 2">
    <name type="scientific">Ramularia collo-cygni</name>
    <dbReference type="NCBI Taxonomy" id="112498"/>
    <lineage>
        <taxon>Eukaryota</taxon>
        <taxon>Fungi</taxon>
        <taxon>Dikarya</taxon>
        <taxon>Ascomycota</taxon>
        <taxon>Pezizomycotina</taxon>
        <taxon>Dothideomycetes</taxon>
        <taxon>Dothideomycetidae</taxon>
        <taxon>Mycosphaerellales</taxon>
        <taxon>Mycosphaerellaceae</taxon>
        <taxon>Ramularia</taxon>
    </lineage>
</organism>
<proteinExistence type="predicted"/>
<dbReference type="GeneID" id="35605437"/>
<reference evidence="1 2" key="1">
    <citation type="submission" date="2016-03" db="EMBL/GenBank/DDBJ databases">
        <authorList>
            <person name="Ploux O."/>
        </authorList>
    </citation>
    <scope>NUCLEOTIDE SEQUENCE [LARGE SCALE GENOMIC DNA]</scope>
    <source>
        <strain evidence="1 2">URUG2</strain>
    </source>
</reference>